<dbReference type="EMBL" id="OZ034822">
    <property type="protein sequence ID" value="CAL1409960.1"/>
    <property type="molecule type" value="Genomic_DNA"/>
</dbReference>
<protein>
    <submittedName>
        <fullName evidence="2">Uncharacterized protein</fullName>
    </submittedName>
</protein>
<reference evidence="2 3" key="1">
    <citation type="submission" date="2024-04" db="EMBL/GenBank/DDBJ databases">
        <authorList>
            <person name="Fracassetti M."/>
        </authorList>
    </citation>
    <scope>NUCLEOTIDE SEQUENCE [LARGE SCALE GENOMIC DNA]</scope>
</reference>
<evidence type="ECO:0000313" key="2">
    <source>
        <dbReference type="EMBL" id="CAL1409960.1"/>
    </source>
</evidence>
<gene>
    <name evidence="2" type="ORF">LTRI10_LOCUS49416</name>
</gene>
<keyword evidence="3" id="KW-1185">Reference proteome</keyword>
<proteinExistence type="predicted"/>
<sequence>MRSSNIFLLFLLTFLIVDGGHGVAMATSNIEGSGFCQIGTAQAVPICSPETCNVACKLKYGNGETTIGFCGSDQTCNCFRPC</sequence>
<evidence type="ECO:0000256" key="1">
    <source>
        <dbReference type="SAM" id="SignalP"/>
    </source>
</evidence>
<dbReference type="AlphaFoldDB" id="A0AAV2GKN9"/>
<name>A0AAV2GKN9_9ROSI</name>
<feature type="chain" id="PRO_5043528000" evidence="1">
    <location>
        <begin position="23"/>
        <end position="82"/>
    </location>
</feature>
<organism evidence="2 3">
    <name type="scientific">Linum trigynum</name>
    <dbReference type="NCBI Taxonomy" id="586398"/>
    <lineage>
        <taxon>Eukaryota</taxon>
        <taxon>Viridiplantae</taxon>
        <taxon>Streptophyta</taxon>
        <taxon>Embryophyta</taxon>
        <taxon>Tracheophyta</taxon>
        <taxon>Spermatophyta</taxon>
        <taxon>Magnoliopsida</taxon>
        <taxon>eudicotyledons</taxon>
        <taxon>Gunneridae</taxon>
        <taxon>Pentapetalae</taxon>
        <taxon>rosids</taxon>
        <taxon>fabids</taxon>
        <taxon>Malpighiales</taxon>
        <taxon>Linaceae</taxon>
        <taxon>Linum</taxon>
    </lineage>
</organism>
<keyword evidence="1" id="KW-0732">Signal</keyword>
<accession>A0AAV2GKN9</accession>
<evidence type="ECO:0000313" key="3">
    <source>
        <dbReference type="Proteomes" id="UP001497516"/>
    </source>
</evidence>
<dbReference type="Proteomes" id="UP001497516">
    <property type="component" value="Chromosome 9"/>
</dbReference>
<feature type="signal peptide" evidence="1">
    <location>
        <begin position="1"/>
        <end position="22"/>
    </location>
</feature>